<protein>
    <submittedName>
        <fullName evidence="3">Acetyl-CoA hydrolase/N-acetyltransferase GNAT family fusion protein</fullName>
    </submittedName>
</protein>
<dbReference type="Pfam" id="PF13336">
    <property type="entry name" value="AcetylCoA_hyd_C"/>
    <property type="match status" value="1"/>
</dbReference>
<evidence type="ECO:0000313" key="2">
    <source>
        <dbReference type="EMBL" id="KUK44394.1"/>
    </source>
</evidence>
<dbReference type="AlphaFoldDB" id="A0A117MC15"/>
<keyword evidence="3" id="KW-0808">Transferase</keyword>
<dbReference type="Gene3D" id="3.40.630.30">
    <property type="match status" value="1"/>
</dbReference>
<proteinExistence type="predicted"/>
<dbReference type="Proteomes" id="UP000057043">
    <property type="component" value="Unassembled WGS sequence"/>
</dbReference>
<dbReference type="Gene3D" id="3.40.1080.20">
    <property type="entry name" value="Acetyl-CoA hydrolase/transferase C-terminal domain"/>
    <property type="match status" value="1"/>
</dbReference>
<reference evidence="4 5" key="2">
    <citation type="journal article" date="2015" name="MBio">
        <title>Genome-Resolved Metagenomic Analysis Reveals Roles for Candidate Phyla and Other Microbial Community Members in Biogeochemical Transformations in Oil Reservoirs.</title>
        <authorList>
            <person name="Hu P."/>
            <person name="Tom L."/>
            <person name="Singh A."/>
            <person name="Thomas B.C."/>
            <person name="Baker B.J."/>
            <person name="Piceno Y.M."/>
            <person name="Andersen G.L."/>
            <person name="Banfield J.F."/>
        </authorList>
    </citation>
    <scope>NUCLEOTIDE SEQUENCE [LARGE SCALE GENOMIC DNA]</scope>
    <source>
        <strain evidence="2">57_489</strain>
    </source>
</reference>
<comment type="caution">
    <text evidence="3">The sequence shown here is derived from an EMBL/GenBank/DDBJ whole genome shotgun (WGS) entry which is preliminary data.</text>
</comment>
<evidence type="ECO:0000313" key="3">
    <source>
        <dbReference type="EMBL" id="KUK95724.1"/>
    </source>
</evidence>
<dbReference type="InterPro" id="IPR038460">
    <property type="entry name" value="AcetylCoA_hyd_C_sf"/>
</dbReference>
<dbReference type="PATRIC" id="fig|301375.6.peg.859"/>
<accession>A0A117MC15</accession>
<evidence type="ECO:0000313" key="4">
    <source>
        <dbReference type="Proteomes" id="UP000053961"/>
    </source>
</evidence>
<dbReference type="PROSITE" id="PS51186">
    <property type="entry name" value="GNAT"/>
    <property type="match status" value="1"/>
</dbReference>
<gene>
    <name evidence="2" type="ORF">XD72_1233</name>
    <name evidence="3" type="ORF">XE07_1664</name>
</gene>
<dbReference type="Proteomes" id="UP000053961">
    <property type="component" value="Unassembled WGS sequence"/>
</dbReference>
<organism evidence="3 4">
    <name type="scientific">Methanothrix harundinacea</name>
    <dbReference type="NCBI Taxonomy" id="301375"/>
    <lineage>
        <taxon>Archaea</taxon>
        <taxon>Methanobacteriati</taxon>
        <taxon>Methanobacteriota</taxon>
        <taxon>Stenosarchaea group</taxon>
        <taxon>Methanomicrobia</taxon>
        <taxon>Methanotrichales</taxon>
        <taxon>Methanotrichaceae</taxon>
        <taxon>Methanothrix</taxon>
    </lineage>
</organism>
<dbReference type="SUPFAM" id="SSF55729">
    <property type="entry name" value="Acyl-CoA N-acyltransferases (Nat)"/>
    <property type="match status" value="1"/>
</dbReference>
<reference evidence="3" key="1">
    <citation type="journal article" date="2015" name="MBio">
        <title>Genome-resolved metagenomic analysis reveals roles for candidate phyla and other microbial community members in biogeochemical transformations in oil reservoirs.</title>
        <authorList>
            <person name="Hu P."/>
            <person name="Tom L."/>
            <person name="Singh A."/>
            <person name="Thomas B.C."/>
            <person name="Baker B.J."/>
            <person name="Piceno Y.M."/>
            <person name="Andersen G.L."/>
            <person name="Banfield J.F."/>
        </authorList>
    </citation>
    <scope>NUCLEOTIDE SEQUENCE [LARGE SCALE GENOMIC DNA]</scope>
    <source>
        <strain evidence="3">56_747</strain>
    </source>
</reference>
<dbReference type="GO" id="GO:0016787">
    <property type="term" value="F:hydrolase activity"/>
    <property type="evidence" value="ECO:0007669"/>
    <property type="project" value="UniProtKB-KW"/>
</dbReference>
<dbReference type="EMBL" id="LGFT01000026">
    <property type="protein sequence ID" value="KUK44394.1"/>
    <property type="molecule type" value="Genomic_DNA"/>
</dbReference>
<name>A0A117MC15_9EURY</name>
<feature type="domain" description="N-acetyltransferase" evidence="1">
    <location>
        <begin position="71"/>
        <end position="225"/>
    </location>
</feature>
<keyword evidence="3" id="KW-0378">Hydrolase</keyword>
<dbReference type="InterPro" id="IPR037171">
    <property type="entry name" value="NagB/RpiA_transferase-like"/>
</dbReference>
<evidence type="ECO:0000259" key="1">
    <source>
        <dbReference type="PROSITE" id="PS51186"/>
    </source>
</evidence>
<dbReference type="GO" id="GO:0016747">
    <property type="term" value="F:acyltransferase activity, transferring groups other than amino-acyl groups"/>
    <property type="evidence" value="ECO:0007669"/>
    <property type="project" value="InterPro"/>
</dbReference>
<dbReference type="EMBL" id="LGHB01000028">
    <property type="protein sequence ID" value="KUK95724.1"/>
    <property type="molecule type" value="Genomic_DNA"/>
</dbReference>
<evidence type="ECO:0000313" key="5">
    <source>
        <dbReference type="Proteomes" id="UP000057043"/>
    </source>
</evidence>
<dbReference type="InterPro" id="IPR000182">
    <property type="entry name" value="GNAT_dom"/>
</dbReference>
<dbReference type="InterPro" id="IPR026888">
    <property type="entry name" value="AcetylCoA_hyd_C"/>
</dbReference>
<dbReference type="InterPro" id="IPR016181">
    <property type="entry name" value="Acyl_CoA_acyltransferase"/>
</dbReference>
<dbReference type="SUPFAM" id="SSF100950">
    <property type="entry name" value="NagB/RpiA/CoA transferase-like"/>
    <property type="match status" value="1"/>
</dbReference>
<sequence length="233" mass="26851">MVTEYGIANLRGKSVRERGMNLIAISHPKFRLWLLEEARKLSLVYRDQVYRSVEYPEDLEAWKVTKSGLRIFLRPVKISDEPLVKEFFYSLSDKTLYRRFASARRDMPHSRIQDFIAVDFSRDMVILALLIRGDREIVIGLAQYSKDERDRTAELALVVRDDYQCQGVGTILHIYMTSIAKKRGLVGFRAEVLEGNLPALKLIKKMGFEMVAVDGGAKEMRIIFDQDEARKSG</sequence>
<dbReference type="Pfam" id="PF00583">
    <property type="entry name" value="Acetyltransf_1"/>
    <property type="match status" value="1"/>
</dbReference>